<dbReference type="SUPFAM" id="SSF52402">
    <property type="entry name" value="Adenine nucleotide alpha hydrolases-like"/>
    <property type="match status" value="1"/>
</dbReference>
<dbReference type="HAMAP" id="MF_00144">
    <property type="entry name" value="tRNA_thiouridyl_MnmA"/>
    <property type="match status" value="1"/>
</dbReference>
<dbReference type="Gene3D" id="2.40.30.10">
    <property type="entry name" value="Translation factors"/>
    <property type="match status" value="1"/>
</dbReference>
<feature type="binding site" evidence="10">
    <location>
        <begin position="30"/>
        <end position="37"/>
    </location>
    <ligand>
        <name>ATP</name>
        <dbReference type="ChEBI" id="CHEBI:30616"/>
    </ligand>
</feature>
<keyword evidence="7 10" id="KW-0694">RNA-binding</keyword>
<dbReference type="EMBL" id="VLLN01000011">
    <property type="protein sequence ID" value="TWJ19086.1"/>
    <property type="molecule type" value="Genomic_DNA"/>
</dbReference>
<dbReference type="FunFam" id="3.40.50.620:FF:000115">
    <property type="entry name" value="tRNA-specific 2-thiouridylase MnmA"/>
    <property type="match status" value="1"/>
</dbReference>
<dbReference type="GO" id="GO:0005737">
    <property type="term" value="C:cytoplasm"/>
    <property type="evidence" value="ECO:0007669"/>
    <property type="project" value="UniProtKB-SubCell"/>
</dbReference>
<dbReference type="GO" id="GO:0005524">
    <property type="term" value="F:ATP binding"/>
    <property type="evidence" value="ECO:0007669"/>
    <property type="project" value="UniProtKB-KW"/>
</dbReference>
<comment type="function">
    <text evidence="10">Catalyzes the 2-thiolation of uridine at the wobble position (U34) of tRNA, leading to the formation of s(2)U34.</text>
</comment>
<name>A0A562VMA1_9BACT</name>
<dbReference type="InterPro" id="IPR014729">
    <property type="entry name" value="Rossmann-like_a/b/a_fold"/>
</dbReference>
<reference evidence="13 14" key="1">
    <citation type="submission" date="2019-07" db="EMBL/GenBank/DDBJ databases">
        <title>Genomic Encyclopedia of Archaeal and Bacterial Type Strains, Phase II (KMG-II): from individual species to whole genera.</title>
        <authorList>
            <person name="Goeker M."/>
        </authorList>
    </citation>
    <scope>NUCLEOTIDE SEQUENCE [LARGE SCALE GENOMIC DNA]</scope>
    <source>
        <strain evidence="13 14">ATCC BAA-1139</strain>
    </source>
</reference>
<dbReference type="Pfam" id="PF03054">
    <property type="entry name" value="tRNA_Me_trans"/>
    <property type="match status" value="1"/>
</dbReference>
<dbReference type="GO" id="GO:0032259">
    <property type="term" value="P:methylation"/>
    <property type="evidence" value="ECO:0007669"/>
    <property type="project" value="UniProtKB-KW"/>
</dbReference>
<sequence>MFARLSGDHKDRPYDEFMTQTSAPKKIVVAMSGGVDSSVTAALLKSQGHDVIGVTMQLWDKGRQEAAAEEEFRPCCTLEDAMDAARVAARLGIDFHVLDLEELFRSEVVDRFVAEYLHGLTPNPCIVCNERIKFGILLDKARELGADYLATGHYVRLECGDDGLMRLKKADDRKKDQSYFLYRLSQEVLQAAIFPLGTLTKPEVRKIADEYQLPVAKKAESQEICFVDNNDYVAFIEKRSETAHLSGTIVDRQGKVLGRHSGTHRYTIGQRRGLGIAAPRPLYVLATDPASGTVTVGFEEELYSDLLTAGSVNWQQPPPAAEFAATCKIRYRQEPVPCTVRVLDNDRVQVDFPEPVKSVTPGQSVVFYDNDTVLGGGLIESGTEN</sequence>
<dbReference type="GO" id="GO:0000049">
    <property type="term" value="F:tRNA binding"/>
    <property type="evidence" value="ECO:0007669"/>
    <property type="project" value="UniProtKB-KW"/>
</dbReference>
<dbReference type="PANTHER" id="PTHR11933:SF5">
    <property type="entry name" value="MITOCHONDRIAL TRNA-SPECIFIC 2-THIOURIDYLASE 1"/>
    <property type="match status" value="1"/>
</dbReference>
<keyword evidence="4 10" id="KW-0819">tRNA processing</keyword>
<dbReference type="Pfam" id="PF20259">
    <property type="entry name" value="tRNA_Me_trans_M"/>
    <property type="match status" value="1"/>
</dbReference>
<comment type="caution">
    <text evidence="13">The sequence shown here is derived from an EMBL/GenBank/DDBJ whole genome shotgun (WGS) entry which is preliminary data.</text>
</comment>
<keyword evidence="6 10" id="KW-0067">ATP-binding</keyword>
<keyword evidence="5 10" id="KW-0547">Nucleotide-binding</keyword>
<evidence type="ECO:0000256" key="6">
    <source>
        <dbReference type="ARBA" id="ARBA00022840"/>
    </source>
</evidence>
<dbReference type="Gene3D" id="3.40.50.620">
    <property type="entry name" value="HUPs"/>
    <property type="match status" value="1"/>
</dbReference>
<dbReference type="EC" id="2.8.1.13" evidence="10"/>
<comment type="catalytic activity">
    <reaction evidence="9 10">
        <text>S-sulfanyl-L-cysteinyl-[protein] + uridine(34) in tRNA + AH2 + ATP = 2-thiouridine(34) in tRNA + L-cysteinyl-[protein] + A + AMP + diphosphate + H(+)</text>
        <dbReference type="Rhea" id="RHEA:47032"/>
        <dbReference type="Rhea" id="RHEA-COMP:10131"/>
        <dbReference type="Rhea" id="RHEA-COMP:11726"/>
        <dbReference type="Rhea" id="RHEA-COMP:11727"/>
        <dbReference type="Rhea" id="RHEA-COMP:11728"/>
        <dbReference type="ChEBI" id="CHEBI:13193"/>
        <dbReference type="ChEBI" id="CHEBI:15378"/>
        <dbReference type="ChEBI" id="CHEBI:17499"/>
        <dbReference type="ChEBI" id="CHEBI:29950"/>
        <dbReference type="ChEBI" id="CHEBI:30616"/>
        <dbReference type="ChEBI" id="CHEBI:33019"/>
        <dbReference type="ChEBI" id="CHEBI:61963"/>
        <dbReference type="ChEBI" id="CHEBI:65315"/>
        <dbReference type="ChEBI" id="CHEBI:87170"/>
        <dbReference type="ChEBI" id="CHEBI:456215"/>
        <dbReference type="EC" id="2.8.1.13"/>
    </reaction>
</comment>
<evidence type="ECO:0000259" key="12">
    <source>
        <dbReference type="Pfam" id="PF20259"/>
    </source>
</evidence>
<evidence type="ECO:0000259" key="11">
    <source>
        <dbReference type="Pfam" id="PF20258"/>
    </source>
</evidence>
<proteinExistence type="inferred from homology"/>
<dbReference type="GO" id="GO:0002143">
    <property type="term" value="P:tRNA wobble position uridine thiolation"/>
    <property type="evidence" value="ECO:0007669"/>
    <property type="project" value="TreeGrafter"/>
</dbReference>
<feature type="domain" description="tRNA-specific 2-thiouridylase MnmA-like central" evidence="12">
    <location>
        <begin position="235"/>
        <end position="297"/>
    </location>
</feature>
<dbReference type="Pfam" id="PF20258">
    <property type="entry name" value="tRNA_Me_trans_C"/>
    <property type="match status" value="1"/>
</dbReference>
<dbReference type="InterPro" id="IPR004506">
    <property type="entry name" value="MnmA-like"/>
</dbReference>
<accession>A0A562VMA1</accession>
<evidence type="ECO:0000256" key="8">
    <source>
        <dbReference type="ARBA" id="ARBA00023157"/>
    </source>
</evidence>
<evidence type="ECO:0000256" key="9">
    <source>
        <dbReference type="ARBA" id="ARBA00051542"/>
    </source>
</evidence>
<dbReference type="GO" id="GO:0008168">
    <property type="term" value="F:methyltransferase activity"/>
    <property type="evidence" value="ECO:0007669"/>
    <property type="project" value="UniProtKB-KW"/>
</dbReference>
<feature type="domain" description="tRNA-specific 2-thiouridylase MnmA-like C-terminal" evidence="11">
    <location>
        <begin position="305"/>
        <end position="379"/>
    </location>
</feature>
<keyword evidence="14" id="KW-1185">Reference proteome</keyword>
<dbReference type="InterPro" id="IPR046884">
    <property type="entry name" value="MnmA-like_central"/>
</dbReference>
<keyword evidence="8 10" id="KW-1015">Disulfide bond</keyword>
<feature type="region of interest" description="Interaction with tRNA" evidence="10">
    <location>
        <begin position="330"/>
        <end position="331"/>
    </location>
</feature>
<feature type="region of interest" description="Interaction with tRNA" evidence="10">
    <location>
        <begin position="175"/>
        <end position="177"/>
    </location>
</feature>
<dbReference type="PANTHER" id="PTHR11933">
    <property type="entry name" value="TRNA 5-METHYLAMINOMETHYL-2-THIOURIDYLATE -METHYLTRANSFERASE"/>
    <property type="match status" value="1"/>
</dbReference>
<keyword evidence="1 10" id="KW-0963">Cytoplasm</keyword>
<evidence type="ECO:0000313" key="13">
    <source>
        <dbReference type="EMBL" id="TWJ19086.1"/>
    </source>
</evidence>
<keyword evidence="13" id="KW-0489">Methyltransferase</keyword>
<feature type="active site" description="Nucleophile" evidence="10">
    <location>
        <position position="128"/>
    </location>
</feature>
<dbReference type="GO" id="GO:0103016">
    <property type="term" value="F:tRNA-uridine 2-sulfurtransferase activity"/>
    <property type="evidence" value="ECO:0007669"/>
    <property type="project" value="UniProtKB-EC"/>
</dbReference>
<keyword evidence="2 10" id="KW-0820">tRNA-binding</keyword>
<organism evidence="13 14">
    <name type="scientific">Geobacter argillaceus</name>
    <dbReference type="NCBI Taxonomy" id="345631"/>
    <lineage>
        <taxon>Bacteria</taxon>
        <taxon>Pseudomonadati</taxon>
        <taxon>Thermodesulfobacteriota</taxon>
        <taxon>Desulfuromonadia</taxon>
        <taxon>Geobacterales</taxon>
        <taxon>Geobacteraceae</taxon>
        <taxon>Geobacter</taxon>
    </lineage>
</organism>
<dbReference type="InterPro" id="IPR023382">
    <property type="entry name" value="MnmA-like_central_sf"/>
</dbReference>
<feature type="active site" description="Cysteine persulfide intermediate" evidence="10">
    <location>
        <position position="225"/>
    </location>
</feature>
<dbReference type="NCBIfam" id="NF001138">
    <property type="entry name" value="PRK00143.1"/>
    <property type="match status" value="1"/>
</dbReference>
<comment type="caution">
    <text evidence="10">Lacks conserved residue(s) required for the propagation of feature annotation.</text>
</comment>
<evidence type="ECO:0000256" key="7">
    <source>
        <dbReference type="ARBA" id="ARBA00022884"/>
    </source>
</evidence>
<feature type="site" description="Interaction with tRNA" evidence="10">
    <location>
        <position position="363"/>
    </location>
</feature>
<gene>
    <name evidence="10" type="primary">mnmA</name>
    <name evidence="13" type="ORF">JN12_02032</name>
</gene>
<dbReference type="CDD" id="cd01998">
    <property type="entry name" value="MnmA_TRMU-like"/>
    <property type="match status" value="1"/>
</dbReference>
<dbReference type="NCBIfam" id="TIGR00420">
    <property type="entry name" value="trmU"/>
    <property type="match status" value="1"/>
</dbReference>
<feature type="site" description="Interaction with tRNA" evidence="10">
    <location>
        <position position="153"/>
    </location>
</feature>
<dbReference type="AlphaFoldDB" id="A0A562VMA1"/>
<evidence type="ECO:0000256" key="5">
    <source>
        <dbReference type="ARBA" id="ARBA00022741"/>
    </source>
</evidence>
<feature type="disulfide bond" description="Alternate" evidence="10">
    <location>
        <begin position="128"/>
        <end position="225"/>
    </location>
</feature>
<evidence type="ECO:0000313" key="14">
    <source>
        <dbReference type="Proteomes" id="UP000319449"/>
    </source>
</evidence>
<dbReference type="Proteomes" id="UP000319449">
    <property type="component" value="Unassembled WGS sequence"/>
</dbReference>
<dbReference type="InterPro" id="IPR046885">
    <property type="entry name" value="MnmA-like_C"/>
</dbReference>
<protein>
    <recommendedName>
        <fullName evidence="10">tRNA-specific 2-thiouridylase MnmA</fullName>
        <ecNumber evidence="10">2.8.1.13</ecNumber>
    </recommendedName>
</protein>
<evidence type="ECO:0000256" key="10">
    <source>
        <dbReference type="HAMAP-Rule" id="MF_00144"/>
    </source>
</evidence>
<evidence type="ECO:0000256" key="3">
    <source>
        <dbReference type="ARBA" id="ARBA00022679"/>
    </source>
</evidence>
<feature type="binding site" evidence="10">
    <location>
        <position position="152"/>
    </location>
    <ligand>
        <name>ATP</name>
        <dbReference type="ChEBI" id="CHEBI:30616"/>
    </ligand>
</feature>
<comment type="subcellular location">
    <subcellularLocation>
        <location evidence="10">Cytoplasm</location>
    </subcellularLocation>
</comment>
<keyword evidence="3 10" id="KW-0808">Transferase</keyword>
<evidence type="ECO:0000256" key="4">
    <source>
        <dbReference type="ARBA" id="ARBA00022694"/>
    </source>
</evidence>
<dbReference type="FunFam" id="2.40.30.10:FF:000023">
    <property type="entry name" value="tRNA-specific 2-thiouridylase MnmA"/>
    <property type="match status" value="1"/>
</dbReference>
<feature type="binding site" evidence="10">
    <location>
        <position position="56"/>
    </location>
    <ligand>
        <name>ATP</name>
        <dbReference type="ChEBI" id="CHEBI:30616"/>
    </ligand>
</feature>
<dbReference type="Gene3D" id="2.30.30.280">
    <property type="entry name" value="Adenine nucleotide alpha hydrolases-like domains"/>
    <property type="match status" value="1"/>
</dbReference>
<evidence type="ECO:0000256" key="1">
    <source>
        <dbReference type="ARBA" id="ARBA00022490"/>
    </source>
</evidence>
<comment type="similarity">
    <text evidence="10">Belongs to the MnmA/TRMU family.</text>
</comment>
<evidence type="ECO:0000256" key="2">
    <source>
        <dbReference type="ARBA" id="ARBA00022555"/>
    </source>
</evidence>